<reference evidence="1 2" key="1">
    <citation type="submission" date="2019-03" db="EMBL/GenBank/DDBJ databases">
        <title>Genomic Encyclopedia of Type Strains, Phase IV (KMG-IV): sequencing the most valuable type-strain genomes for metagenomic binning, comparative biology and taxonomic classification.</title>
        <authorList>
            <person name="Goeker M."/>
        </authorList>
    </citation>
    <scope>NUCLEOTIDE SEQUENCE [LARGE SCALE GENOMIC DNA]</scope>
    <source>
        <strain evidence="1 2">DSM 7445</strain>
    </source>
</reference>
<name>A0A4R3HUZ7_PAULE</name>
<sequence length="48" mass="5799">MNQESRTDFLTIHYMLSEIIRSRLDRHMIVCSYGKRDMEDMVEVLECC</sequence>
<evidence type="ECO:0000313" key="1">
    <source>
        <dbReference type="EMBL" id="TCS36564.1"/>
    </source>
</evidence>
<organism evidence="1 2">
    <name type="scientific">Paucimonas lemoignei</name>
    <name type="common">Pseudomonas lemoignei</name>
    <dbReference type="NCBI Taxonomy" id="29443"/>
    <lineage>
        <taxon>Bacteria</taxon>
        <taxon>Pseudomonadati</taxon>
        <taxon>Pseudomonadota</taxon>
        <taxon>Betaproteobacteria</taxon>
        <taxon>Burkholderiales</taxon>
        <taxon>Burkholderiaceae</taxon>
        <taxon>Paucimonas</taxon>
    </lineage>
</organism>
<dbReference type="AlphaFoldDB" id="A0A4R3HUZ7"/>
<dbReference type="Proteomes" id="UP000295382">
    <property type="component" value="Unassembled WGS sequence"/>
</dbReference>
<gene>
    <name evidence="1" type="ORF">EDC30_106104</name>
</gene>
<comment type="caution">
    <text evidence="1">The sequence shown here is derived from an EMBL/GenBank/DDBJ whole genome shotgun (WGS) entry which is preliminary data.</text>
</comment>
<keyword evidence="2" id="KW-1185">Reference proteome</keyword>
<protein>
    <submittedName>
        <fullName evidence="1">Uncharacterized protein</fullName>
    </submittedName>
</protein>
<proteinExistence type="predicted"/>
<dbReference type="EMBL" id="SLZQ01000006">
    <property type="protein sequence ID" value="TCS36564.1"/>
    <property type="molecule type" value="Genomic_DNA"/>
</dbReference>
<evidence type="ECO:0000313" key="2">
    <source>
        <dbReference type="Proteomes" id="UP000295382"/>
    </source>
</evidence>
<accession>A0A4R3HUZ7</accession>